<evidence type="ECO:0000313" key="1">
    <source>
        <dbReference type="EMBL" id="QBK88268.1"/>
    </source>
</evidence>
<organism evidence="1">
    <name type="scientific">Marseillevirus LCMAC202</name>
    <dbReference type="NCBI Taxonomy" id="2506606"/>
    <lineage>
        <taxon>Viruses</taxon>
        <taxon>Varidnaviria</taxon>
        <taxon>Bamfordvirae</taxon>
        <taxon>Nucleocytoviricota</taxon>
        <taxon>Megaviricetes</taxon>
        <taxon>Pimascovirales</taxon>
        <taxon>Pimascovirales incertae sedis</taxon>
        <taxon>Marseilleviridae</taxon>
    </lineage>
</organism>
<protein>
    <submittedName>
        <fullName evidence="1">Uncharacterized protein</fullName>
    </submittedName>
</protein>
<accession>A0A481YYK5</accession>
<sequence length="53" mass="5943">MATLFPYYISTLFSQVEFALWLSTQPARDAQPCSVELPAIAISMLVSKERSSF</sequence>
<proteinExistence type="predicted"/>
<name>A0A481YYK5_9VIRU</name>
<reference evidence="1" key="1">
    <citation type="journal article" date="2019" name="MBio">
        <title>Virus Genomes from Deep Sea Sediments Expand the Ocean Megavirome and Support Independent Origins of Viral Gigantism.</title>
        <authorList>
            <person name="Backstrom D."/>
            <person name="Yutin N."/>
            <person name="Jorgensen S.L."/>
            <person name="Dharamshi J."/>
            <person name="Homa F."/>
            <person name="Zaremba-Niedwiedzka K."/>
            <person name="Spang A."/>
            <person name="Wolf Y.I."/>
            <person name="Koonin E.V."/>
            <person name="Ettema T.J."/>
        </authorList>
    </citation>
    <scope>NUCLEOTIDE SEQUENCE</scope>
</reference>
<gene>
    <name evidence="1" type="ORF">LCMAC202_06300</name>
</gene>
<dbReference type="EMBL" id="MK500382">
    <property type="protein sequence ID" value="QBK88268.1"/>
    <property type="molecule type" value="Genomic_DNA"/>
</dbReference>